<dbReference type="EMBL" id="FQVB01000018">
    <property type="protein sequence ID" value="SHF46869.1"/>
    <property type="molecule type" value="Genomic_DNA"/>
</dbReference>
<dbReference type="GO" id="GO:0032259">
    <property type="term" value="P:methylation"/>
    <property type="evidence" value="ECO:0007669"/>
    <property type="project" value="UniProtKB-KW"/>
</dbReference>
<evidence type="ECO:0000313" key="3">
    <source>
        <dbReference type="Proteomes" id="UP000184076"/>
    </source>
</evidence>
<dbReference type="InterPro" id="IPR000780">
    <property type="entry name" value="CheR_MeTrfase"/>
</dbReference>
<dbReference type="InterPro" id="IPR022642">
    <property type="entry name" value="CheR_C"/>
</dbReference>
<feature type="domain" description="CheR-type methyltransferase" evidence="1">
    <location>
        <begin position="27"/>
        <end position="267"/>
    </location>
</feature>
<evidence type="ECO:0000313" key="2">
    <source>
        <dbReference type="EMBL" id="SHF46869.1"/>
    </source>
</evidence>
<keyword evidence="2" id="KW-0808">Transferase</keyword>
<name>A0A1M5BWJ1_9BACT</name>
<dbReference type="PANTHER" id="PTHR24422:SF10">
    <property type="entry name" value="CHEMOTAXIS PROTEIN METHYLTRANSFERASE 2"/>
    <property type="match status" value="1"/>
</dbReference>
<dbReference type="InterPro" id="IPR029063">
    <property type="entry name" value="SAM-dependent_MTases_sf"/>
</dbReference>
<protein>
    <submittedName>
        <fullName evidence="2">Chemotaxis protein methyltransferase CheR</fullName>
    </submittedName>
</protein>
<proteinExistence type="predicted"/>
<sequence>MTDEELKAVLDHFHLSWAGYRKVRKGVKKRLVRTMARWGCAGVQDWLDLCRVDPEARRRCLLALAVHISRFFRDRRLWYSLQTAIVPGLCRWCGPVMRVWSAGCSRGEEIYSFKILWHELAKAGQRLPRLEAWATDVDPQVLAMARQAVFQKSSLKEVGRELLDVYFEPIREGVYRVGESVREGIHWSCSDLLQDSPPASEFHLIFLRNNLLTYYSGGQVDEAFSRIWDSLAVGGFLVTGSREKMPPGPWKAVQSFQDPHLFRKWGQ</sequence>
<dbReference type="SUPFAM" id="SSF53335">
    <property type="entry name" value="S-adenosyl-L-methionine-dependent methyltransferases"/>
    <property type="match status" value="1"/>
</dbReference>
<keyword evidence="3" id="KW-1185">Reference proteome</keyword>
<dbReference type="RefSeq" id="WP_178371962.1">
    <property type="nucleotide sequence ID" value="NZ_FQVB01000018.1"/>
</dbReference>
<dbReference type="STRING" id="1121391.SAMN02745206_02048"/>
<dbReference type="PRINTS" id="PR00996">
    <property type="entry name" value="CHERMTFRASE"/>
</dbReference>
<dbReference type="Proteomes" id="UP000184076">
    <property type="component" value="Unassembled WGS sequence"/>
</dbReference>
<gene>
    <name evidence="2" type="ORF">SAMN02745206_02048</name>
</gene>
<dbReference type="Gene3D" id="3.40.50.150">
    <property type="entry name" value="Vaccinia Virus protein VP39"/>
    <property type="match status" value="1"/>
</dbReference>
<organism evidence="2 3">
    <name type="scientific">Desulfacinum infernum DSM 9756</name>
    <dbReference type="NCBI Taxonomy" id="1121391"/>
    <lineage>
        <taxon>Bacteria</taxon>
        <taxon>Pseudomonadati</taxon>
        <taxon>Thermodesulfobacteriota</taxon>
        <taxon>Syntrophobacteria</taxon>
        <taxon>Syntrophobacterales</taxon>
        <taxon>Syntrophobacteraceae</taxon>
        <taxon>Desulfacinum</taxon>
    </lineage>
</organism>
<dbReference type="PANTHER" id="PTHR24422">
    <property type="entry name" value="CHEMOTAXIS PROTEIN METHYLTRANSFERASE"/>
    <property type="match status" value="1"/>
</dbReference>
<evidence type="ECO:0000259" key="1">
    <source>
        <dbReference type="PROSITE" id="PS50123"/>
    </source>
</evidence>
<dbReference type="SMART" id="SM00138">
    <property type="entry name" value="MeTrc"/>
    <property type="match status" value="1"/>
</dbReference>
<dbReference type="AlphaFoldDB" id="A0A1M5BWJ1"/>
<dbReference type="Pfam" id="PF01739">
    <property type="entry name" value="CheR"/>
    <property type="match status" value="1"/>
</dbReference>
<accession>A0A1M5BWJ1</accession>
<reference evidence="3" key="1">
    <citation type="submission" date="2016-11" db="EMBL/GenBank/DDBJ databases">
        <authorList>
            <person name="Varghese N."/>
            <person name="Submissions S."/>
        </authorList>
    </citation>
    <scope>NUCLEOTIDE SEQUENCE [LARGE SCALE GENOMIC DNA]</scope>
    <source>
        <strain evidence="3">DSM 9756</strain>
    </source>
</reference>
<dbReference type="PROSITE" id="PS50123">
    <property type="entry name" value="CHER"/>
    <property type="match status" value="1"/>
</dbReference>
<dbReference type="GO" id="GO:0008757">
    <property type="term" value="F:S-adenosylmethionine-dependent methyltransferase activity"/>
    <property type="evidence" value="ECO:0007669"/>
    <property type="project" value="InterPro"/>
</dbReference>
<dbReference type="InterPro" id="IPR050903">
    <property type="entry name" value="Bact_Chemotaxis_MeTrfase"/>
</dbReference>
<keyword evidence="2" id="KW-0489">Methyltransferase</keyword>